<dbReference type="CDD" id="cd09360">
    <property type="entry name" value="LIM_ALP_like"/>
    <property type="match status" value="1"/>
</dbReference>
<dbReference type="GO" id="GO:0001725">
    <property type="term" value="C:stress fiber"/>
    <property type="evidence" value="ECO:0007669"/>
    <property type="project" value="TreeGrafter"/>
</dbReference>
<accession>A0A0P5XQ94</accession>
<dbReference type="GO" id="GO:0005912">
    <property type="term" value="C:adherens junction"/>
    <property type="evidence" value="ECO:0007669"/>
    <property type="project" value="TreeGrafter"/>
</dbReference>
<dbReference type="SMART" id="SM00132">
    <property type="entry name" value="LIM"/>
    <property type="match status" value="1"/>
</dbReference>
<evidence type="ECO:0000259" key="9">
    <source>
        <dbReference type="PROSITE" id="PS50106"/>
    </source>
</evidence>
<name>A0A0P5XQ94_9CRUS</name>
<feature type="region of interest" description="Disordered" evidence="7">
    <location>
        <begin position="293"/>
        <end position="322"/>
    </location>
</feature>
<organism evidence="11 12">
    <name type="scientific">Daphnia magna</name>
    <dbReference type="NCBI Taxonomy" id="35525"/>
    <lineage>
        <taxon>Eukaryota</taxon>
        <taxon>Metazoa</taxon>
        <taxon>Ecdysozoa</taxon>
        <taxon>Arthropoda</taxon>
        <taxon>Crustacea</taxon>
        <taxon>Branchiopoda</taxon>
        <taxon>Diplostraca</taxon>
        <taxon>Cladocera</taxon>
        <taxon>Anomopoda</taxon>
        <taxon>Daphniidae</taxon>
        <taxon>Daphnia</taxon>
    </lineage>
</organism>
<dbReference type="GO" id="GO:0003779">
    <property type="term" value="F:actin binding"/>
    <property type="evidence" value="ECO:0007669"/>
    <property type="project" value="TreeGrafter"/>
</dbReference>
<dbReference type="SMART" id="SM00228">
    <property type="entry name" value="PDZ"/>
    <property type="match status" value="1"/>
</dbReference>
<dbReference type="CDD" id="cd23068">
    <property type="entry name" value="PDZ_ZASP52-like"/>
    <property type="match status" value="1"/>
</dbReference>
<keyword evidence="2" id="KW-0963">Cytoplasm</keyword>
<dbReference type="Pfam" id="PF00595">
    <property type="entry name" value="PDZ"/>
    <property type="match status" value="1"/>
</dbReference>
<dbReference type="GO" id="GO:0051371">
    <property type="term" value="F:muscle alpha-actinin binding"/>
    <property type="evidence" value="ECO:0007669"/>
    <property type="project" value="TreeGrafter"/>
</dbReference>
<dbReference type="InterPro" id="IPR001781">
    <property type="entry name" value="Znf_LIM"/>
</dbReference>
<dbReference type="Gene3D" id="2.10.110.10">
    <property type="entry name" value="Cysteine Rich Protein"/>
    <property type="match status" value="1"/>
</dbReference>
<evidence type="ECO:0000256" key="4">
    <source>
        <dbReference type="ARBA" id="ARBA00022833"/>
    </source>
</evidence>
<reference evidence="10" key="1">
    <citation type="submission" date="2015-10" db="EMBL/GenBank/DDBJ databases">
        <title>Daphnia magna gene sets from two clonal populations assembled and annotated with EvidentialGene.</title>
        <authorList>
            <person name="Gilbert D."/>
            <person name="Podicheti R."/>
            <person name="Orsini L."/>
            <person name="Colbourne J."/>
            <person name="Pfrender M."/>
        </authorList>
    </citation>
    <scope>NUCLEOTIDE SEQUENCE</scope>
</reference>
<keyword evidence="3 6" id="KW-0479">Metal-binding</keyword>
<keyword evidence="12" id="KW-1185">Reference proteome</keyword>
<dbReference type="SMART" id="SM00735">
    <property type="entry name" value="ZM"/>
    <property type="match status" value="1"/>
</dbReference>
<dbReference type="GO" id="GO:0031941">
    <property type="term" value="C:filamentous actin"/>
    <property type="evidence" value="ECO:0007669"/>
    <property type="project" value="TreeGrafter"/>
</dbReference>
<evidence type="ECO:0000256" key="5">
    <source>
        <dbReference type="ARBA" id="ARBA00023038"/>
    </source>
</evidence>
<dbReference type="Proteomes" id="UP000076858">
    <property type="component" value="Unassembled WGS sequence"/>
</dbReference>
<dbReference type="FunFam" id="2.30.42.10:FF:000055">
    <property type="entry name" value="PDZ and LIM domain protein 3"/>
    <property type="match status" value="1"/>
</dbReference>
<dbReference type="AlphaFoldDB" id="A0A0P5XQ94"/>
<dbReference type="GO" id="GO:0046872">
    <property type="term" value="F:metal ion binding"/>
    <property type="evidence" value="ECO:0007669"/>
    <property type="project" value="UniProtKB-KW"/>
</dbReference>
<evidence type="ECO:0000259" key="8">
    <source>
        <dbReference type="PROSITE" id="PS50023"/>
    </source>
</evidence>
<dbReference type="GO" id="GO:0030036">
    <property type="term" value="P:actin cytoskeleton organization"/>
    <property type="evidence" value="ECO:0007669"/>
    <property type="project" value="TreeGrafter"/>
</dbReference>
<keyword evidence="4 6" id="KW-0862">Zinc</keyword>
<feature type="domain" description="LIM zinc-binding" evidence="8">
    <location>
        <begin position="324"/>
        <end position="383"/>
    </location>
</feature>
<dbReference type="OrthoDB" id="5911912at2759"/>
<evidence type="ECO:0000256" key="6">
    <source>
        <dbReference type="PROSITE-ProRule" id="PRU00125"/>
    </source>
</evidence>
<evidence type="ECO:0000256" key="1">
    <source>
        <dbReference type="ARBA" id="ARBA00004496"/>
    </source>
</evidence>
<dbReference type="STRING" id="35525.A0A0P5XQ94"/>
<dbReference type="GO" id="GO:0007507">
    <property type="term" value="P:heart development"/>
    <property type="evidence" value="ECO:0007669"/>
    <property type="project" value="TreeGrafter"/>
</dbReference>
<feature type="domain" description="PDZ" evidence="9">
    <location>
        <begin position="6"/>
        <end position="89"/>
    </location>
</feature>
<evidence type="ECO:0000256" key="7">
    <source>
        <dbReference type="SAM" id="MobiDB-lite"/>
    </source>
</evidence>
<dbReference type="PANTHER" id="PTHR24214:SF38">
    <property type="entry name" value="PDZ AND LIM DOMAIN PROTEIN ZASP-RELATED"/>
    <property type="match status" value="1"/>
</dbReference>
<dbReference type="SUPFAM" id="SSF50156">
    <property type="entry name" value="PDZ domain-like"/>
    <property type="match status" value="1"/>
</dbReference>
<dbReference type="InterPro" id="IPR001478">
    <property type="entry name" value="PDZ"/>
</dbReference>
<dbReference type="PROSITE" id="PS50023">
    <property type="entry name" value="LIM_DOMAIN_2"/>
    <property type="match status" value="1"/>
</dbReference>
<dbReference type="PANTHER" id="PTHR24214">
    <property type="entry name" value="PDZ AND LIM DOMAIN PROTEIN ZASP"/>
    <property type="match status" value="1"/>
</dbReference>
<dbReference type="Pfam" id="PF15936">
    <property type="entry name" value="DUF4749"/>
    <property type="match status" value="1"/>
</dbReference>
<dbReference type="InterPro" id="IPR036034">
    <property type="entry name" value="PDZ_sf"/>
</dbReference>
<proteinExistence type="predicted"/>
<evidence type="ECO:0000313" key="10">
    <source>
        <dbReference type="EMBL" id="JAI69432.1"/>
    </source>
</evidence>
<dbReference type="EMBL" id="GDIP01253969">
    <property type="protein sequence ID" value="JAI69432.1"/>
    <property type="molecule type" value="Transcribed_RNA"/>
</dbReference>
<keyword evidence="5 6" id="KW-0440">LIM domain</keyword>
<dbReference type="Pfam" id="PF00412">
    <property type="entry name" value="LIM"/>
    <property type="match status" value="1"/>
</dbReference>
<dbReference type="InterPro" id="IPR050604">
    <property type="entry name" value="PDZ-LIM_domain"/>
</dbReference>
<dbReference type="EMBL" id="LRGB01000626">
    <property type="protein sequence ID" value="KZS17447.1"/>
    <property type="molecule type" value="Genomic_DNA"/>
</dbReference>
<evidence type="ECO:0000256" key="3">
    <source>
        <dbReference type="ARBA" id="ARBA00022723"/>
    </source>
</evidence>
<dbReference type="FunFam" id="2.10.110.10:FF:000073">
    <property type="entry name" value="Uncharacterized protein, isoform Z"/>
    <property type="match status" value="1"/>
</dbReference>
<reference evidence="11 12" key="3">
    <citation type="submission" date="2016-03" db="EMBL/GenBank/DDBJ databases">
        <title>EvidentialGene: Evidence-directed Construction of Genes on Genomes.</title>
        <authorList>
            <person name="Gilbert D.G."/>
            <person name="Choi J.-H."/>
            <person name="Mockaitis K."/>
            <person name="Colbourne J."/>
            <person name="Pfrender M."/>
        </authorList>
    </citation>
    <scope>NUCLEOTIDE SEQUENCE [LARGE SCALE GENOMIC DNA]</scope>
    <source>
        <strain evidence="11 12">Xinb3</strain>
        <tissue evidence="11">Complete organism</tissue>
    </source>
</reference>
<evidence type="ECO:0000313" key="11">
    <source>
        <dbReference type="EMBL" id="KZS17447.1"/>
    </source>
</evidence>
<dbReference type="SUPFAM" id="SSF57716">
    <property type="entry name" value="Glucocorticoid receptor-like (DNA-binding domain)"/>
    <property type="match status" value="2"/>
</dbReference>
<comment type="subcellular location">
    <subcellularLocation>
        <location evidence="1">Cytoplasm</location>
    </subcellularLocation>
</comment>
<dbReference type="GO" id="GO:0030018">
    <property type="term" value="C:Z disc"/>
    <property type="evidence" value="ECO:0007669"/>
    <property type="project" value="TreeGrafter"/>
</dbReference>
<dbReference type="GO" id="GO:0061061">
    <property type="term" value="P:muscle structure development"/>
    <property type="evidence" value="ECO:0007669"/>
    <property type="project" value="TreeGrafter"/>
</dbReference>
<protein>
    <submittedName>
        <fullName evidence="10">PDZ and LIM domain protein</fullName>
    </submittedName>
</protein>
<evidence type="ECO:0000256" key="2">
    <source>
        <dbReference type="ARBA" id="ARBA00022490"/>
    </source>
</evidence>
<gene>
    <name evidence="11" type="ORF">APZ42_016297</name>
</gene>
<dbReference type="InterPro" id="IPR006643">
    <property type="entry name" value="Zasp-like_motif"/>
</dbReference>
<dbReference type="InterPro" id="IPR031847">
    <property type="entry name" value="PDLI1-4/Zasp-like_mid"/>
</dbReference>
<reference evidence="10" key="2">
    <citation type="submission" date="2015-10" db="EMBL/GenBank/DDBJ databases">
        <authorList>
            <person name="Gilbert D.G."/>
        </authorList>
    </citation>
    <scope>NUCLEOTIDE SEQUENCE</scope>
</reference>
<dbReference type="PROSITE" id="PS50106">
    <property type="entry name" value="PDZ"/>
    <property type="match status" value="1"/>
</dbReference>
<sequence>MAHALTIQMCRSNNQQPWGFRLQGGLDFATPLTVLRVNMGSLAETAGLKAGDAILRVNDIDVIRLRHQEALDTISQAGNQFQLHIGRAGIWKPQVTPLAEPVQVPTGESLLTKTSLALHHEEAPRIGSAHNTKAAPFTSSIKDEAKTLNRQQFNTPMGLYSEEKIAETLSSQAEVLSQGVLGINFKKNEKVYDSSNSQVLKMLQEMDKEPKDETEEDPAEVTHRAVSVNPPIKNQGPASQQQPFVVHHPVVQQQQPPKQQPVVIHHPIQQQQQFAPAATVTSPFAPVPAPVSRPAGVRSVTAPTAPVNKNFKGPEPPQATAENPRCAECDRLIVGVFVRLKEKNLHVECFKCSTCGTSLKNVGYYKINNKLYCDVHAKLVASHQPPAPDLTPITVKPGAPVPKNAMTTEVAAKQLGASLISMATGAPPVGGVRIFPPSSFK</sequence>
<dbReference type="Gene3D" id="2.30.42.10">
    <property type="match status" value="1"/>
</dbReference>
<evidence type="ECO:0000313" key="12">
    <source>
        <dbReference type="Proteomes" id="UP000076858"/>
    </source>
</evidence>